<dbReference type="PANTHER" id="PTHR36180">
    <property type="entry name" value="DNA-BINDING PROTEIN-RELATED-RELATED"/>
    <property type="match status" value="1"/>
</dbReference>
<sequence>MTPTPSSPADSGLIPSVFLRHHRQLRALLIERQAWFVGRDLARLTNSRITQRVIHKLDSDQCRSERLLGAHGACEEELLISESGVYTLLMVHFYHPENRSLRQWLSNDVVPVLRDAQQNNPHLPRRRLQQLQGHDMSLLDWQGTLWVRLGDAVRLMESGA</sequence>
<dbReference type="Proteomes" id="UP000199636">
    <property type="component" value="Unassembled WGS sequence"/>
</dbReference>
<dbReference type="STRING" id="428992.SAMN05216272_11051"/>
<dbReference type="InterPro" id="IPR003497">
    <property type="entry name" value="BRO_N_domain"/>
</dbReference>
<dbReference type="EMBL" id="FNDS01000010">
    <property type="protein sequence ID" value="SDI48763.1"/>
    <property type="molecule type" value="Genomic_DNA"/>
</dbReference>
<protein>
    <submittedName>
        <fullName evidence="2">Prophage antirepressor</fullName>
    </submittedName>
</protein>
<dbReference type="PROSITE" id="PS51750">
    <property type="entry name" value="BRO_N"/>
    <property type="match status" value="1"/>
</dbReference>
<evidence type="ECO:0000313" key="3">
    <source>
        <dbReference type="Proteomes" id="UP000199636"/>
    </source>
</evidence>
<dbReference type="RefSeq" id="WP_090266155.1">
    <property type="nucleotide sequence ID" value="NZ_FNDS01000010.1"/>
</dbReference>
<name>A0A1G8KZG0_9PSED</name>
<dbReference type="PANTHER" id="PTHR36180:SF2">
    <property type="entry name" value="BRO FAMILY PROTEIN"/>
    <property type="match status" value="1"/>
</dbReference>
<dbReference type="SMART" id="SM01040">
    <property type="entry name" value="Bro-N"/>
    <property type="match status" value="1"/>
</dbReference>
<proteinExistence type="predicted"/>
<dbReference type="OrthoDB" id="6982796at2"/>
<evidence type="ECO:0000259" key="1">
    <source>
        <dbReference type="PROSITE" id="PS51750"/>
    </source>
</evidence>
<keyword evidence="3" id="KW-1185">Reference proteome</keyword>
<evidence type="ECO:0000313" key="2">
    <source>
        <dbReference type="EMBL" id="SDI48763.1"/>
    </source>
</evidence>
<dbReference type="AlphaFoldDB" id="A0A1G8KZG0"/>
<gene>
    <name evidence="2" type="ORF">SAMN05216272_11051</name>
</gene>
<organism evidence="2 3">
    <name type="scientific">Pseudomonas panipatensis</name>
    <dbReference type="NCBI Taxonomy" id="428992"/>
    <lineage>
        <taxon>Bacteria</taxon>
        <taxon>Pseudomonadati</taxon>
        <taxon>Pseudomonadota</taxon>
        <taxon>Gammaproteobacteria</taxon>
        <taxon>Pseudomonadales</taxon>
        <taxon>Pseudomonadaceae</taxon>
        <taxon>Pseudomonas</taxon>
    </lineage>
</organism>
<accession>A0A1G8KZG0</accession>
<feature type="domain" description="Bro-N" evidence="1">
    <location>
        <begin position="1"/>
        <end position="117"/>
    </location>
</feature>
<reference evidence="3" key="1">
    <citation type="submission" date="2016-10" db="EMBL/GenBank/DDBJ databases">
        <authorList>
            <person name="Varghese N."/>
            <person name="Submissions S."/>
        </authorList>
    </citation>
    <scope>NUCLEOTIDE SEQUENCE [LARGE SCALE GENOMIC DNA]</scope>
    <source>
        <strain evidence="3">CCM 7469</strain>
    </source>
</reference>
<dbReference type="Pfam" id="PF02498">
    <property type="entry name" value="Bro-N"/>
    <property type="match status" value="1"/>
</dbReference>